<feature type="coiled-coil region" evidence="9">
    <location>
        <begin position="33"/>
        <end position="74"/>
    </location>
</feature>
<feature type="compositionally biased region" description="Polar residues" evidence="10">
    <location>
        <begin position="219"/>
        <end position="231"/>
    </location>
</feature>
<dbReference type="KEGG" id="mtm:MYCTH_2311906"/>
<accession>G2QPT3</accession>
<reference evidence="13 14" key="1">
    <citation type="journal article" date="2011" name="Nat. Biotechnol.">
        <title>Comparative genomic analysis of the thermophilic biomass-degrading fungi Myceliophthora thermophila and Thielavia terrestris.</title>
        <authorList>
            <person name="Berka R.M."/>
            <person name="Grigoriev I.V."/>
            <person name="Otillar R."/>
            <person name="Salamov A."/>
            <person name="Grimwood J."/>
            <person name="Reid I."/>
            <person name="Ishmael N."/>
            <person name="John T."/>
            <person name="Darmond C."/>
            <person name="Moisan M.-C."/>
            <person name="Henrissat B."/>
            <person name="Coutinho P.M."/>
            <person name="Lombard V."/>
            <person name="Natvig D.O."/>
            <person name="Lindquist E."/>
            <person name="Schmutz J."/>
            <person name="Lucas S."/>
            <person name="Harris P."/>
            <person name="Powlowski J."/>
            <person name="Bellemare A."/>
            <person name="Taylor D."/>
            <person name="Butler G."/>
            <person name="de Vries R.P."/>
            <person name="Allijn I.E."/>
            <person name="van den Brink J."/>
            <person name="Ushinsky S."/>
            <person name="Storms R."/>
            <person name="Powell A.J."/>
            <person name="Paulsen I.T."/>
            <person name="Elbourne L.D.H."/>
            <person name="Baker S.E."/>
            <person name="Magnuson J."/>
            <person name="LaBoissiere S."/>
            <person name="Clutterbuck A.J."/>
            <person name="Martinez D."/>
            <person name="Wogulis M."/>
            <person name="de Leon A.L."/>
            <person name="Rey M.W."/>
            <person name="Tsang A."/>
        </authorList>
    </citation>
    <scope>NUCLEOTIDE SEQUENCE [LARGE SCALE GENOMIC DNA]</scope>
    <source>
        <strain evidence="14">ATCC 42464 / BCRC 31852 / DSM 1799</strain>
    </source>
</reference>
<dbReference type="InterPro" id="IPR011515">
    <property type="entry name" value="Shugoshin_C"/>
</dbReference>
<evidence type="ECO:0000259" key="12">
    <source>
        <dbReference type="Pfam" id="PF07558"/>
    </source>
</evidence>
<feature type="compositionally biased region" description="Polar residues" evidence="10">
    <location>
        <begin position="649"/>
        <end position="668"/>
    </location>
</feature>
<keyword evidence="5" id="KW-0159">Chromosome partition</keyword>
<comment type="subcellular location">
    <subcellularLocation>
        <location evidence="1">Chromosome</location>
        <location evidence="1">Centromere</location>
    </subcellularLocation>
</comment>
<evidence type="ECO:0000256" key="1">
    <source>
        <dbReference type="ARBA" id="ARBA00004584"/>
    </source>
</evidence>
<evidence type="ECO:0000313" key="13">
    <source>
        <dbReference type="EMBL" id="AEO61596.1"/>
    </source>
</evidence>
<dbReference type="eggNOG" id="ENOG502SFX7">
    <property type="taxonomic scope" value="Eukaryota"/>
</dbReference>
<dbReference type="EMBL" id="CP003008">
    <property type="protein sequence ID" value="AEO61596.1"/>
    <property type="molecule type" value="Genomic_DNA"/>
</dbReference>
<proteinExistence type="inferred from homology"/>
<feature type="compositionally biased region" description="Acidic residues" evidence="10">
    <location>
        <begin position="693"/>
        <end position="702"/>
    </location>
</feature>
<evidence type="ECO:0000256" key="7">
    <source>
        <dbReference type="ARBA" id="ARBA00023306"/>
    </source>
</evidence>
<evidence type="ECO:0000256" key="5">
    <source>
        <dbReference type="ARBA" id="ARBA00022829"/>
    </source>
</evidence>
<feature type="compositionally biased region" description="Polar residues" evidence="10">
    <location>
        <begin position="610"/>
        <end position="620"/>
    </location>
</feature>
<dbReference type="Pfam" id="PF07558">
    <property type="entry name" value="Shugoshin_N"/>
    <property type="match status" value="1"/>
</dbReference>
<dbReference type="GO" id="GO:0051301">
    <property type="term" value="P:cell division"/>
    <property type="evidence" value="ECO:0007669"/>
    <property type="project" value="UniProtKB-KW"/>
</dbReference>
<dbReference type="GO" id="GO:0000779">
    <property type="term" value="C:condensed chromosome, centromeric region"/>
    <property type="evidence" value="ECO:0007669"/>
    <property type="project" value="UniProtKB-ARBA"/>
</dbReference>
<feature type="region of interest" description="Disordered" evidence="10">
    <location>
        <begin position="180"/>
        <end position="778"/>
    </location>
</feature>
<feature type="compositionally biased region" description="Acidic residues" evidence="10">
    <location>
        <begin position="737"/>
        <end position="747"/>
    </location>
</feature>
<evidence type="ECO:0000259" key="11">
    <source>
        <dbReference type="Pfam" id="PF07557"/>
    </source>
</evidence>
<feature type="domain" description="Shugoshin C-terminal" evidence="11">
    <location>
        <begin position="446"/>
        <end position="468"/>
    </location>
</feature>
<keyword evidence="7" id="KW-0131">Cell cycle</keyword>
<keyword evidence="8" id="KW-0137">Centromere</keyword>
<dbReference type="GeneID" id="11507126"/>
<sequence>MARLNEAPVPAESHLEILRRKFLRQNRDIAKINSDQSQKIRRLENDCARLLSENLELRSQILRLEKQLEDNSARRIADHALEVKAKLEAQLSEFAALLGSLGVEPPSKRRSSGDRTLPKSRQSMARSPPQRRRRNTSIDLEALAEMEGRLPPIYENKTYPRATMGSDEIMALCAAAEDNNDNDSSDLGPLPVSRYIEDNSATNSPTKAIETHAPESPMQPVTDSLHSQLDQVGQPPESPEPEKETDDVAIEEASPIEQAAPEESAAPEPSPQPARPGVKRKYGDEDGTIQSVTPVVAGKENDVPTEKSFPARAGPKRRSLADLASVKPEKKSARAPLSAKRTPLAAKSTNEDMSSPRKAIKATPLKDAKKERQRIPGDTAMQDEGNAPKPPVEIVIPADHSLLESATSLPSENPSSPTTPPRSAQREMLHDTPPPADISSTGETTRPTRRARAPISYAEPNLRDKMRRPTKELFDAVTGEGKYAHRIALQLKSDGHQSAPTSVSKAKMEPGSSTGSSSKTSSFSDRAPTAQQAALLSPLAQKDALPDSLQSTVVMERRKRTSAAAGGNRTSLAAQEKPDSASREPSPAIVVGHPEGGTQTSNSRRRTSVAKANNDNQQSRSPPPAAEVDIYDFTASSPAIPSSKAPVPDTSSQLKSTSSHPAITTQIGNPPGSRLRTARKSSMAAAAALRELLDEEENEAESEPQRQSAPPRSRTAHGGRKRASMLVPKKTSMLLEEGLEDDSEAADADTSGTSAEGDIGSGSGIGGGRISRRRSMML</sequence>
<dbReference type="AlphaFoldDB" id="G2QPT3"/>
<keyword evidence="14" id="KW-1185">Reference proteome</keyword>
<dbReference type="Pfam" id="PF07557">
    <property type="entry name" value="Shugoshin_C"/>
    <property type="match status" value="1"/>
</dbReference>
<comment type="similarity">
    <text evidence="2">Belongs to the shugoshin family.</text>
</comment>
<dbReference type="OMA" id="ENECACM"/>
<dbReference type="VEuPathDB" id="FungiDB:MYCTH_2311906"/>
<evidence type="ECO:0000256" key="8">
    <source>
        <dbReference type="ARBA" id="ARBA00023328"/>
    </source>
</evidence>
<keyword evidence="4" id="KW-0132">Cell division</keyword>
<evidence type="ECO:0008006" key="15">
    <source>
        <dbReference type="Google" id="ProtNLM"/>
    </source>
</evidence>
<protein>
    <recommendedName>
        <fullName evidence="15">Shugoshin C-terminal domain-containing protein</fullName>
    </recommendedName>
</protein>
<keyword evidence="3" id="KW-0158">Chromosome</keyword>
<feature type="compositionally biased region" description="Low complexity" evidence="10">
    <location>
        <begin position="680"/>
        <end position="690"/>
    </location>
</feature>
<dbReference type="RefSeq" id="XP_003666841.1">
    <property type="nucleotide sequence ID" value="XM_003666793.1"/>
</dbReference>
<evidence type="ECO:0000256" key="3">
    <source>
        <dbReference type="ARBA" id="ARBA00022454"/>
    </source>
</evidence>
<evidence type="ECO:0000256" key="4">
    <source>
        <dbReference type="ARBA" id="ARBA00022618"/>
    </source>
</evidence>
<dbReference type="Proteomes" id="UP000007322">
    <property type="component" value="Chromosome 7"/>
</dbReference>
<evidence type="ECO:0000256" key="10">
    <source>
        <dbReference type="SAM" id="MobiDB-lite"/>
    </source>
</evidence>
<dbReference type="HOGENOM" id="CLU_013723_1_0_1"/>
<feature type="compositionally biased region" description="Low complexity" evidence="10">
    <location>
        <begin position="635"/>
        <end position="648"/>
    </location>
</feature>
<evidence type="ECO:0000256" key="9">
    <source>
        <dbReference type="SAM" id="Coils"/>
    </source>
</evidence>
<feature type="region of interest" description="Disordered" evidence="10">
    <location>
        <begin position="102"/>
        <end position="137"/>
    </location>
</feature>
<feature type="compositionally biased region" description="Basic and acidic residues" evidence="10">
    <location>
        <begin position="364"/>
        <end position="375"/>
    </location>
</feature>
<dbReference type="InterPro" id="IPR011516">
    <property type="entry name" value="Shugoshin_N"/>
</dbReference>
<organism evidence="13 14">
    <name type="scientific">Thermothelomyces thermophilus (strain ATCC 42464 / BCRC 31852 / DSM 1799)</name>
    <name type="common">Sporotrichum thermophile</name>
    <dbReference type="NCBI Taxonomy" id="573729"/>
    <lineage>
        <taxon>Eukaryota</taxon>
        <taxon>Fungi</taxon>
        <taxon>Dikarya</taxon>
        <taxon>Ascomycota</taxon>
        <taxon>Pezizomycotina</taxon>
        <taxon>Sordariomycetes</taxon>
        <taxon>Sordariomycetidae</taxon>
        <taxon>Sordariales</taxon>
        <taxon>Chaetomiaceae</taxon>
        <taxon>Thermothelomyces</taxon>
    </lineage>
</organism>
<evidence type="ECO:0000256" key="6">
    <source>
        <dbReference type="ARBA" id="ARBA00023054"/>
    </source>
</evidence>
<dbReference type="InParanoid" id="G2QPT3"/>
<keyword evidence="6 9" id="KW-0175">Coiled coil</keyword>
<dbReference type="GO" id="GO:0005634">
    <property type="term" value="C:nucleus"/>
    <property type="evidence" value="ECO:0007669"/>
    <property type="project" value="InterPro"/>
</dbReference>
<feature type="compositionally biased region" description="Low complexity" evidence="10">
    <location>
        <begin position="407"/>
        <end position="416"/>
    </location>
</feature>
<feature type="compositionally biased region" description="Basic residues" evidence="10">
    <location>
        <begin position="714"/>
        <end position="723"/>
    </location>
</feature>
<feature type="compositionally biased region" description="Gly residues" evidence="10">
    <location>
        <begin position="759"/>
        <end position="769"/>
    </location>
</feature>
<dbReference type="GO" id="GO:0045132">
    <property type="term" value="P:meiotic chromosome segregation"/>
    <property type="evidence" value="ECO:0007669"/>
    <property type="project" value="InterPro"/>
</dbReference>
<dbReference type="OrthoDB" id="5394106at2759"/>
<evidence type="ECO:0000313" key="14">
    <source>
        <dbReference type="Proteomes" id="UP000007322"/>
    </source>
</evidence>
<feature type="domain" description="Shugoshin N-terminal coiled-coil" evidence="12">
    <location>
        <begin position="18"/>
        <end position="62"/>
    </location>
</feature>
<evidence type="ECO:0000256" key="2">
    <source>
        <dbReference type="ARBA" id="ARBA00010845"/>
    </source>
</evidence>
<feature type="compositionally biased region" description="Basic and acidic residues" evidence="10">
    <location>
        <begin position="461"/>
        <end position="474"/>
    </location>
</feature>
<gene>
    <name evidence="13" type="ORF">MYCTH_2311906</name>
</gene>
<feature type="compositionally biased region" description="Low complexity" evidence="10">
    <location>
        <begin position="511"/>
        <end position="541"/>
    </location>
</feature>
<name>G2QPT3_THET4</name>
<feature type="compositionally biased region" description="Low complexity" evidence="10">
    <location>
        <begin position="251"/>
        <end position="267"/>
    </location>
</feature>